<keyword evidence="2" id="KW-1185">Reference proteome</keyword>
<protein>
    <submittedName>
        <fullName evidence="1">MBF1-multi protein bridging factor mediates GCN4-dependent transcriptional activation</fullName>
    </submittedName>
</protein>
<dbReference type="EMBL" id="KZ819980">
    <property type="protein sequence ID" value="PWN50009.1"/>
    <property type="molecule type" value="Genomic_DNA"/>
</dbReference>
<evidence type="ECO:0000313" key="1">
    <source>
        <dbReference type="EMBL" id="PWN50009.1"/>
    </source>
</evidence>
<gene>
    <name evidence="1" type="ORF">IE53DRAFT_387731</name>
</gene>
<sequence length="152" mass="16086">MSNTDWDSTTIIGKKARPGGSGAGRQGPTAYERAKQVGAITENDRKVAAGTNKGHQGTDHMRIAKLDRENEVAPPPKVAPSVGKAIGQARQALKLTQKDLGTKINEKPNVIADYESGKAIPNPQILSKMERALGVKLRGKDIGMPLGGPKKA</sequence>
<organism evidence="1 2">
    <name type="scientific">Violaceomyces palustris</name>
    <dbReference type="NCBI Taxonomy" id="1673888"/>
    <lineage>
        <taxon>Eukaryota</taxon>
        <taxon>Fungi</taxon>
        <taxon>Dikarya</taxon>
        <taxon>Basidiomycota</taxon>
        <taxon>Ustilaginomycotina</taxon>
        <taxon>Ustilaginomycetes</taxon>
        <taxon>Violaceomycetales</taxon>
        <taxon>Violaceomycetaceae</taxon>
        <taxon>Violaceomyces</taxon>
    </lineage>
</organism>
<reference evidence="1 2" key="1">
    <citation type="journal article" date="2018" name="Mol. Biol. Evol.">
        <title>Broad Genomic Sampling Reveals a Smut Pathogenic Ancestry of the Fungal Clade Ustilaginomycotina.</title>
        <authorList>
            <person name="Kijpornyongpan T."/>
            <person name="Mondo S.J."/>
            <person name="Barry K."/>
            <person name="Sandor L."/>
            <person name="Lee J."/>
            <person name="Lipzen A."/>
            <person name="Pangilinan J."/>
            <person name="LaButti K."/>
            <person name="Hainaut M."/>
            <person name="Henrissat B."/>
            <person name="Grigoriev I.V."/>
            <person name="Spatafora J.W."/>
            <person name="Aime M.C."/>
        </authorList>
    </citation>
    <scope>NUCLEOTIDE SEQUENCE [LARGE SCALE GENOMIC DNA]</scope>
    <source>
        <strain evidence="1 2">SA 807</strain>
    </source>
</reference>
<dbReference type="Proteomes" id="UP000245626">
    <property type="component" value="Unassembled WGS sequence"/>
</dbReference>
<evidence type="ECO:0000313" key="2">
    <source>
        <dbReference type="Proteomes" id="UP000245626"/>
    </source>
</evidence>
<name>A0ACD0NW10_9BASI</name>
<proteinExistence type="predicted"/>
<accession>A0ACD0NW10</accession>